<keyword evidence="3" id="KW-1185">Reference proteome</keyword>
<dbReference type="InterPro" id="IPR013096">
    <property type="entry name" value="Cupin_2"/>
</dbReference>
<name>A0A9X3N2P4_9ACTN</name>
<dbReference type="InterPro" id="IPR011051">
    <property type="entry name" value="RmlC_Cupin_sf"/>
</dbReference>
<dbReference type="EMBL" id="JAPDDP010000001">
    <property type="protein sequence ID" value="MDA0178735.1"/>
    <property type="molecule type" value="Genomic_DNA"/>
</dbReference>
<reference evidence="2" key="1">
    <citation type="submission" date="2022-10" db="EMBL/GenBank/DDBJ databases">
        <title>The WGS of Solirubrobacter phytolaccae KCTC 29190.</title>
        <authorList>
            <person name="Jiang Z."/>
        </authorList>
    </citation>
    <scope>NUCLEOTIDE SEQUENCE</scope>
    <source>
        <strain evidence="2">KCTC 29190</strain>
    </source>
</reference>
<protein>
    <submittedName>
        <fullName evidence="2">Cupin domain-containing protein</fullName>
    </submittedName>
</protein>
<organism evidence="2 3">
    <name type="scientific">Solirubrobacter phytolaccae</name>
    <dbReference type="NCBI Taxonomy" id="1404360"/>
    <lineage>
        <taxon>Bacteria</taxon>
        <taxon>Bacillati</taxon>
        <taxon>Actinomycetota</taxon>
        <taxon>Thermoleophilia</taxon>
        <taxon>Solirubrobacterales</taxon>
        <taxon>Solirubrobacteraceae</taxon>
        <taxon>Solirubrobacter</taxon>
    </lineage>
</organism>
<accession>A0A9X3N2P4</accession>
<dbReference type="SUPFAM" id="SSF51182">
    <property type="entry name" value="RmlC-like cupins"/>
    <property type="match status" value="1"/>
</dbReference>
<dbReference type="AlphaFoldDB" id="A0A9X3N2P4"/>
<evidence type="ECO:0000313" key="2">
    <source>
        <dbReference type="EMBL" id="MDA0178735.1"/>
    </source>
</evidence>
<evidence type="ECO:0000259" key="1">
    <source>
        <dbReference type="Pfam" id="PF07883"/>
    </source>
</evidence>
<sequence length="130" mass="13434">MNLLPGITLNVTVAGHATHGEYALVEAVVADGAEIPPHVAQLEDVILHVLHGELELVVDRRPSTLATGATVVLERGVPRRLTATRPSRVLALITPAGLEQLLTVVADPATDPDDRAALLAVGGVQAVPAA</sequence>
<dbReference type="Proteomes" id="UP001147653">
    <property type="component" value="Unassembled WGS sequence"/>
</dbReference>
<comment type="caution">
    <text evidence="2">The sequence shown here is derived from an EMBL/GenBank/DDBJ whole genome shotgun (WGS) entry which is preliminary data.</text>
</comment>
<dbReference type="Gene3D" id="2.60.120.10">
    <property type="entry name" value="Jelly Rolls"/>
    <property type="match status" value="1"/>
</dbReference>
<evidence type="ECO:0000313" key="3">
    <source>
        <dbReference type="Proteomes" id="UP001147653"/>
    </source>
</evidence>
<dbReference type="Pfam" id="PF07883">
    <property type="entry name" value="Cupin_2"/>
    <property type="match status" value="1"/>
</dbReference>
<dbReference type="InterPro" id="IPR014710">
    <property type="entry name" value="RmlC-like_jellyroll"/>
</dbReference>
<gene>
    <name evidence="2" type="ORF">OJ997_00385</name>
</gene>
<dbReference type="RefSeq" id="WP_270022990.1">
    <property type="nucleotide sequence ID" value="NZ_JAPDDP010000001.1"/>
</dbReference>
<proteinExistence type="predicted"/>
<feature type="domain" description="Cupin type-2" evidence="1">
    <location>
        <begin position="28"/>
        <end position="90"/>
    </location>
</feature>